<dbReference type="KEGG" id="reo:HUE58_04640"/>
<dbReference type="CDD" id="cd00448">
    <property type="entry name" value="YjgF_YER057c_UK114_family"/>
    <property type="match status" value="1"/>
</dbReference>
<dbReference type="NCBIfam" id="TIGR00004">
    <property type="entry name" value="Rid family detoxifying hydrolase"/>
    <property type="match status" value="1"/>
</dbReference>
<dbReference type="EMBL" id="CP054490">
    <property type="protein sequence ID" value="QKQ24413.1"/>
    <property type="molecule type" value="Genomic_DNA"/>
</dbReference>
<dbReference type="GO" id="GO:0005829">
    <property type="term" value="C:cytosol"/>
    <property type="evidence" value="ECO:0007669"/>
    <property type="project" value="TreeGrafter"/>
</dbReference>
<dbReference type="FunFam" id="3.30.1330.40:FF:000001">
    <property type="entry name" value="L-PSP family endoribonuclease"/>
    <property type="match status" value="1"/>
</dbReference>
<dbReference type="PROSITE" id="PS01094">
    <property type="entry name" value="UPF0076"/>
    <property type="match status" value="1"/>
</dbReference>
<dbReference type="AlphaFoldDB" id="A0A6N0HPZ2"/>
<dbReference type="GO" id="GO:0019239">
    <property type="term" value="F:deaminase activity"/>
    <property type="evidence" value="ECO:0007669"/>
    <property type="project" value="TreeGrafter"/>
</dbReference>
<accession>A0A6N0HPZ2</accession>
<dbReference type="Proteomes" id="UP000509429">
    <property type="component" value="Chromosome"/>
</dbReference>
<dbReference type="InterPro" id="IPR006175">
    <property type="entry name" value="YjgF/YER057c/UK114"/>
</dbReference>
<dbReference type="SUPFAM" id="SSF55298">
    <property type="entry name" value="YjgF-like"/>
    <property type="match status" value="1"/>
</dbReference>
<comment type="similarity">
    <text evidence="1">Belongs to the RutC family.</text>
</comment>
<protein>
    <submittedName>
        <fullName evidence="2">RidA family protein</fullName>
    </submittedName>
</protein>
<reference evidence="2 3" key="1">
    <citation type="submission" date="2020-05" db="EMBL/GenBank/DDBJ databases">
        <title>Horizontal transmission and recombination maintain forever young bacterial symbiont genomes.</title>
        <authorList>
            <person name="Russell S.L."/>
            <person name="Pepper-Tunick E."/>
            <person name="Svedberg J."/>
            <person name="Byrne A."/>
            <person name="Ruelas Castillo J."/>
            <person name="Vollmers C."/>
            <person name="Beinart R.A."/>
            <person name="Corbett-Detig R."/>
        </authorList>
    </citation>
    <scope>NUCLEOTIDE SEQUENCE [LARGE SCALE GENOMIC DNA]</scope>
    <source>
        <strain evidence="2">JDF_Ridge</strain>
    </source>
</reference>
<dbReference type="Pfam" id="PF01042">
    <property type="entry name" value="Ribonuc_L-PSP"/>
    <property type="match status" value="1"/>
</dbReference>
<sequence>MQKHIISTSKAPKAIGTYSQAVCITGGSSVYLSGQIPLIPETMEIISGGINEQINQVFKNLMAVCQKSNGNLKDIVKLNIYLTDLNNFPKVNEVMSTYFDESYPARAVVGVSELPKGSMVEMDGIMIIEPCDYTY</sequence>
<keyword evidence="3" id="KW-1185">Reference proteome</keyword>
<evidence type="ECO:0000256" key="1">
    <source>
        <dbReference type="ARBA" id="ARBA00010552"/>
    </source>
</evidence>
<dbReference type="PANTHER" id="PTHR11803:SF39">
    <property type="entry name" value="2-IMINOBUTANOATE_2-IMINOPROPANOATE DEAMINASE"/>
    <property type="match status" value="1"/>
</dbReference>
<evidence type="ECO:0000313" key="3">
    <source>
        <dbReference type="Proteomes" id="UP000509429"/>
    </source>
</evidence>
<dbReference type="PANTHER" id="PTHR11803">
    <property type="entry name" value="2-IMINOBUTANOATE/2-IMINOPROPANOATE DEAMINASE RIDA"/>
    <property type="match status" value="1"/>
</dbReference>
<name>A0A6N0HPZ2_9GAMM</name>
<dbReference type="Gene3D" id="3.30.1330.40">
    <property type="entry name" value="RutC-like"/>
    <property type="match status" value="1"/>
</dbReference>
<gene>
    <name evidence="2" type="ORF">HUE58_04640</name>
</gene>
<dbReference type="RefSeq" id="WP_174605850.1">
    <property type="nucleotide sequence ID" value="NZ_CP054490.1"/>
</dbReference>
<organism evidence="2 3">
    <name type="scientific">Candidatus Ruthia endofausta</name>
    <dbReference type="NCBI Taxonomy" id="2738852"/>
    <lineage>
        <taxon>Bacteria</taxon>
        <taxon>Pseudomonadati</taxon>
        <taxon>Pseudomonadota</taxon>
        <taxon>Gammaproteobacteria</taxon>
        <taxon>Candidatus Pseudothioglobaceae</taxon>
        <taxon>Candidatus Ruthturnera</taxon>
    </lineage>
</organism>
<dbReference type="InterPro" id="IPR006056">
    <property type="entry name" value="RidA"/>
</dbReference>
<proteinExistence type="inferred from homology"/>
<dbReference type="InterPro" id="IPR035959">
    <property type="entry name" value="RutC-like_sf"/>
</dbReference>
<dbReference type="InterPro" id="IPR019897">
    <property type="entry name" value="RidA_CS"/>
</dbReference>
<evidence type="ECO:0000313" key="2">
    <source>
        <dbReference type="EMBL" id="QKQ24413.1"/>
    </source>
</evidence>